<geneLocation type="mitochondrion" evidence="4"/>
<organism evidence="3 5">
    <name type="scientific">Plasmodiophora brassicae</name>
    <name type="common">Clubroot disease agent</name>
    <dbReference type="NCBI Taxonomy" id="37360"/>
    <lineage>
        <taxon>Eukaryota</taxon>
        <taxon>Sar</taxon>
        <taxon>Rhizaria</taxon>
        <taxon>Endomyxa</taxon>
        <taxon>Phytomyxea</taxon>
        <taxon>Plasmodiophorida</taxon>
        <taxon>Plasmodiophoridae</taxon>
        <taxon>Plasmodiophora</taxon>
    </lineage>
</organism>
<dbReference type="Proteomes" id="UP000039324">
    <property type="component" value="Unassembled WGS sequence"/>
</dbReference>
<feature type="transmembrane region" description="Helical" evidence="2">
    <location>
        <begin position="729"/>
        <end position="747"/>
    </location>
</feature>
<sequence length="818" mass="90014">MPSDDRMTSSSSGQTRHRRSRSRSDAALSQTDTSSGSGDRLSRRHLHRPPLPPPSLRSDMAAVAERLSQTNWSSATCSRPPRHVGDGAEQRYHASIPYRRRIVDDPKDDDDDDDRVIVEEITKPDASDRQERAAEPDALPERHDPDPDVQTPRPTGGSEMEGGPVEQPPRHVGYRRSLTEMPFTNKSMKWMDALEDARRTIGGAAFDPETASPGHDALSPSDVASRQRSLHHTRVDRTTQSRFRSQAALMERNVALIVAVHIAAHEPVRDTLTSVAISVDNLLASATCSLTWEQVVLVIECQTTAAPDTLWFLENVGLLQPTCFDKGGTTTPVIAHVFEITLDLHRVARVIPHRQMSVALIVRCRPDALDPIAWFKRDLSPAWVVHIPATMVVSPACIQALVDDMDGGDLDAVTVTPRPQSMLVAWFLSPIIASNAFGWVAEASLEQVKCARHARPHRSRLCIVRGSGDTSSWVTRSASRTGLARCRGPETVEAVFSSERNDKARQWIHLLQQWRWATPIQALRLVMSSCDALLWLLNVAILWSFVVVVGGDQTELERLLFKVVFTIVVAMQVPLVTAGRPRRLRGIALRLSLWIMPLLMLAATIHYAIIRGVPAFHAAVAFIADGRPLESFIDAVLDGHLADAAIAVSLLWYIAAMLIAGLMHGNLHRMAILLPHELISLPGRYLSAVPYSIGALPPDQRGYVAALWATSNAAVVVVMSNLTSGTVRIMLASVSLLLAVIVTYRLIRSLLPTSLLRARRRRRAPGRPLDTVVVEGRDKKIRPMLGTSDNPPADINAGITTPSGQTIDLNNDNDDPFQ</sequence>
<evidence type="ECO:0000313" key="4">
    <source>
        <dbReference type="EMBL" id="SPQ98601.1"/>
    </source>
</evidence>
<feature type="transmembrane region" description="Helical" evidence="2">
    <location>
        <begin position="559"/>
        <end position="579"/>
    </location>
</feature>
<feature type="region of interest" description="Disordered" evidence="1">
    <location>
        <begin position="1"/>
        <end position="176"/>
    </location>
</feature>
<accession>A0A0G4IVA5</accession>
<dbReference type="EMBL" id="CDSF01000089">
    <property type="protein sequence ID" value="CEO99046.1"/>
    <property type="molecule type" value="Genomic_DNA"/>
</dbReference>
<evidence type="ECO:0000313" key="3">
    <source>
        <dbReference type="EMBL" id="CEO99046.1"/>
    </source>
</evidence>
<feature type="compositionally biased region" description="Polar residues" evidence="1">
    <location>
        <begin position="67"/>
        <end position="77"/>
    </location>
</feature>
<feature type="transmembrane region" description="Helical" evidence="2">
    <location>
        <begin position="423"/>
        <end position="445"/>
    </location>
</feature>
<feature type="compositionally biased region" description="Basic and acidic residues" evidence="1">
    <location>
        <begin position="83"/>
        <end position="92"/>
    </location>
</feature>
<evidence type="ECO:0000256" key="1">
    <source>
        <dbReference type="SAM" id="MobiDB-lite"/>
    </source>
</evidence>
<feature type="compositionally biased region" description="Polar residues" evidence="1">
    <location>
        <begin position="27"/>
        <end position="37"/>
    </location>
</feature>
<feature type="transmembrane region" description="Helical" evidence="2">
    <location>
        <begin position="703"/>
        <end position="723"/>
    </location>
</feature>
<evidence type="ECO:0000313" key="6">
    <source>
        <dbReference type="Proteomes" id="UP000290189"/>
    </source>
</evidence>
<feature type="transmembrane region" description="Helical" evidence="2">
    <location>
        <begin position="591"/>
        <end position="610"/>
    </location>
</feature>
<reference evidence="3 5" key="1">
    <citation type="submission" date="2015-02" db="EMBL/GenBank/DDBJ databases">
        <authorList>
            <person name="Chooi Y.-H."/>
        </authorList>
    </citation>
    <scope>NUCLEOTIDE SEQUENCE [LARGE SCALE GENOMIC DNA]</scope>
    <source>
        <strain evidence="3">E3</strain>
    </source>
</reference>
<keyword evidence="2" id="KW-0472">Membrane</keyword>
<feature type="compositionally biased region" description="Polar residues" evidence="1">
    <location>
        <begin position="798"/>
        <end position="810"/>
    </location>
</feature>
<protein>
    <recommendedName>
        <fullName evidence="7">Transmembrane protein</fullName>
    </recommendedName>
</protein>
<gene>
    <name evidence="3" type="ORF">PBRA_007160</name>
    <name evidence="4" type="ORF">PLBR_LOCUS5816</name>
</gene>
<evidence type="ECO:0008006" key="7">
    <source>
        <dbReference type="Google" id="ProtNLM"/>
    </source>
</evidence>
<evidence type="ECO:0000313" key="5">
    <source>
        <dbReference type="Proteomes" id="UP000039324"/>
    </source>
</evidence>
<evidence type="ECO:0000256" key="2">
    <source>
        <dbReference type="SAM" id="Phobius"/>
    </source>
</evidence>
<dbReference type="Proteomes" id="UP000290189">
    <property type="component" value="Unassembled WGS sequence"/>
</dbReference>
<feature type="transmembrane region" description="Helical" evidence="2">
    <location>
        <begin position="644"/>
        <end position="663"/>
    </location>
</feature>
<feature type="region of interest" description="Disordered" evidence="1">
    <location>
        <begin position="204"/>
        <end position="241"/>
    </location>
</feature>
<keyword evidence="4" id="KW-0496">Mitochondrion</keyword>
<feature type="transmembrane region" description="Helical" evidence="2">
    <location>
        <begin position="525"/>
        <end position="547"/>
    </location>
</feature>
<keyword evidence="5" id="KW-1185">Reference proteome</keyword>
<keyword evidence="2" id="KW-1133">Transmembrane helix</keyword>
<keyword evidence="2" id="KW-0812">Transmembrane</keyword>
<dbReference type="EMBL" id="OVEO01000010">
    <property type="protein sequence ID" value="SPQ98601.1"/>
    <property type="molecule type" value="Genomic_DNA"/>
</dbReference>
<feature type="region of interest" description="Disordered" evidence="1">
    <location>
        <begin position="782"/>
        <end position="818"/>
    </location>
</feature>
<proteinExistence type="predicted"/>
<feature type="compositionally biased region" description="Basic and acidic residues" evidence="1">
    <location>
        <begin position="115"/>
        <end position="146"/>
    </location>
</feature>
<name>A0A0G4IVA5_PLABS</name>
<reference evidence="4 6" key="2">
    <citation type="submission" date="2018-03" db="EMBL/GenBank/DDBJ databases">
        <authorList>
            <person name="Fogelqvist J."/>
        </authorList>
    </citation>
    <scope>NUCLEOTIDE SEQUENCE [LARGE SCALE GENOMIC DNA]</scope>
</reference>
<dbReference type="AlphaFoldDB" id="A0A0G4IVA5"/>